<dbReference type="Proteomes" id="UP000248340">
    <property type="component" value="Unassembled WGS sequence"/>
</dbReference>
<evidence type="ECO:0000313" key="3">
    <source>
        <dbReference type="EMBL" id="PYH76987.1"/>
    </source>
</evidence>
<dbReference type="GeneID" id="37133264"/>
<protein>
    <recommendedName>
        <fullName evidence="2">Jacalin-type lectin domain-containing protein</fullName>
    </recommendedName>
</protein>
<dbReference type="InterPro" id="IPR036404">
    <property type="entry name" value="Jacalin-like_lectin_dom_sf"/>
</dbReference>
<dbReference type="OrthoDB" id="4487417at2759"/>
<dbReference type="AlphaFoldDB" id="A0A319BXT2"/>
<dbReference type="SUPFAM" id="SSF51101">
    <property type="entry name" value="Mannose-binding lectins"/>
    <property type="match status" value="1"/>
</dbReference>
<dbReference type="RefSeq" id="XP_025487187.1">
    <property type="nucleotide sequence ID" value="XM_025630523.1"/>
</dbReference>
<keyword evidence="4" id="KW-1185">Reference proteome</keyword>
<gene>
    <name evidence="3" type="ORF">BO82DRAFT_191241</name>
</gene>
<dbReference type="Pfam" id="PF01419">
    <property type="entry name" value="Jacalin"/>
    <property type="match status" value="1"/>
</dbReference>
<dbReference type="EMBL" id="KZ821747">
    <property type="protein sequence ID" value="PYH76987.1"/>
    <property type="molecule type" value="Genomic_DNA"/>
</dbReference>
<dbReference type="STRING" id="1448315.A0A319BXT2"/>
<organism evidence="3 4">
    <name type="scientific">Aspergillus uvarum CBS 121591</name>
    <dbReference type="NCBI Taxonomy" id="1448315"/>
    <lineage>
        <taxon>Eukaryota</taxon>
        <taxon>Fungi</taxon>
        <taxon>Dikarya</taxon>
        <taxon>Ascomycota</taxon>
        <taxon>Pezizomycotina</taxon>
        <taxon>Eurotiomycetes</taxon>
        <taxon>Eurotiomycetidae</taxon>
        <taxon>Eurotiales</taxon>
        <taxon>Aspergillaceae</taxon>
        <taxon>Aspergillus</taxon>
        <taxon>Aspergillus subgen. Circumdati</taxon>
    </lineage>
</organism>
<proteinExistence type="predicted"/>
<evidence type="ECO:0000256" key="1">
    <source>
        <dbReference type="SAM" id="MobiDB-lite"/>
    </source>
</evidence>
<name>A0A319BXT2_9EURO</name>
<evidence type="ECO:0000313" key="4">
    <source>
        <dbReference type="Proteomes" id="UP000248340"/>
    </source>
</evidence>
<sequence>MPIRIPQYADIHTPSAPTSRTETYGRNTGTPFSIYPDHDATTVKTLEIWEGRASGDSAGLWVIKGLRITWFNDQRKQLYNHPQDGDQLKILTFATNETMTECSIRAAWRVDRIEIVTSRGQHLVAGGEGGTPYRNVARGSLVGYTGSAGWEVDNISVLYR</sequence>
<feature type="compositionally biased region" description="Polar residues" evidence="1">
    <location>
        <begin position="15"/>
        <end position="26"/>
    </location>
</feature>
<accession>A0A319BXT2</accession>
<feature type="region of interest" description="Disordered" evidence="1">
    <location>
        <begin position="1"/>
        <end position="26"/>
    </location>
</feature>
<feature type="domain" description="Jacalin-type lectin" evidence="2">
    <location>
        <begin position="22"/>
        <end position="157"/>
    </location>
</feature>
<reference evidence="3 4" key="1">
    <citation type="submission" date="2016-12" db="EMBL/GenBank/DDBJ databases">
        <title>The genomes of Aspergillus section Nigri reveals drivers in fungal speciation.</title>
        <authorList>
            <consortium name="DOE Joint Genome Institute"/>
            <person name="Vesth T.C."/>
            <person name="Nybo J."/>
            <person name="Theobald S."/>
            <person name="Brandl J."/>
            <person name="Frisvad J.C."/>
            <person name="Nielsen K.F."/>
            <person name="Lyhne E.K."/>
            <person name="Kogle M.E."/>
            <person name="Kuo A."/>
            <person name="Riley R."/>
            <person name="Clum A."/>
            <person name="Nolan M."/>
            <person name="Lipzen A."/>
            <person name="Salamov A."/>
            <person name="Henrissat B."/>
            <person name="Wiebenga A."/>
            <person name="De Vries R.P."/>
            <person name="Grigoriev I.V."/>
            <person name="Mortensen U.H."/>
            <person name="Andersen M.R."/>
            <person name="Baker S.E."/>
        </authorList>
    </citation>
    <scope>NUCLEOTIDE SEQUENCE [LARGE SCALE GENOMIC DNA]</scope>
    <source>
        <strain evidence="3 4">CBS 121591</strain>
    </source>
</reference>
<dbReference type="InterPro" id="IPR001229">
    <property type="entry name" value="Jacalin-like_lectin_dom"/>
</dbReference>
<evidence type="ECO:0000259" key="2">
    <source>
        <dbReference type="Pfam" id="PF01419"/>
    </source>
</evidence>
<dbReference type="Gene3D" id="2.100.10.30">
    <property type="entry name" value="Jacalin-like lectin domain"/>
    <property type="match status" value="1"/>
</dbReference>
<dbReference type="VEuPathDB" id="FungiDB:BO82DRAFT_191241"/>